<feature type="region of interest" description="Disordered" evidence="1">
    <location>
        <begin position="1"/>
        <end position="41"/>
    </location>
</feature>
<organism evidence="3 4">
    <name type="scientific">Fusarium venenatum</name>
    <dbReference type="NCBI Taxonomy" id="56646"/>
    <lineage>
        <taxon>Eukaryota</taxon>
        <taxon>Fungi</taxon>
        <taxon>Dikarya</taxon>
        <taxon>Ascomycota</taxon>
        <taxon>Pezizomycotina</taxon>
        <taxon>Sordariomycetes</taxon>
        <taxon>Hypocreomycetidae</taxon>
        <taxon>Hypocreales</taxon>
        <taxon>Nectriaceae</taxon>
        <taxon>Fusarium</taxon>
    </lineage>
</organism>
<dbReference type="AlphaFoldDB" id="A0A2L2T950"/>
<feature type="compositionally biased region" description="Low complexity" evidence="1">
    <location>
        <begin position="20"/>
        <end position="33"/>
    </location>
</feature>
<proteinExistence type="predicted"/>
<keyword evidence="2" id="KW-0812">Transmembrane</keyword>
<name>A0A2L2T950_9HYPO</name>
<reference evidence="4" key="1">
    <citation type="submission" date="2014-10" db="EMBL/GenBank/DDBJ databases">
        <authorList>
            <person name="King R."/>
        </authorList>
    </citation>
    <scope>NUCLEOTIDE SEQUENCE [LARGE SCALE GENOMIC DNA]</scope>
    <source>
        <strain evidence="4">A3/5</strain>
    </source>
</reference>
<keyword evidence="2" id="KW-0472">Membrane</keyword>
<evidence type="ECO:0000313" key="4">
    <source>
        <dbReference type="Proteomes" id="UP000245910"/>
    </source>
</evidence>
<evidence type="ECO:0000256" key="1">
    <source>
        <dbReference type="SAM" id="MobiDB-lite"/>
    </source>
</evidence>
<sequence>MTTESITSVEENISIKAAPTNTESESASQTSSTDNGANSPSTPIGPIVGGVIGGLALIAFIGFGLWFVFRKNHNRGTDTSVYTPANYHSPSQSLPSYGYINHTSPDPQYNHPPMSSTPRDTSQNFSNLPHVSSAFRAPINTRPPKNT</sequence>
<dbReference type="Proteomes" id="UP000245910">
    <property type="component" value="Chromosome I"/>
</dbReference>
<evidence type="ECO:0000256" key="2">
    <source>
        <dbReference type="SAM" id="Phobius"/>
    </source>
</evidence>
<evidence type="ECO:0000313" key="3">
    <source>
        <dbReference type="EMBL" id="CEI64423.1"/>
    </source>
</evidence>
<protein>
    <recommendedName>
        <fullName evidence="5">Mid2 domain-containing protein</fullName>
    </recommendedName>
</protein>
<dbReference type="STRING" id="56646.A0A2L2T950"/>
<keyword evidence="2" id="KW-1133">Transmembrane helix</keyword>
<keyword evidence="4" id="KW-1185">Reference proteome</keyword>
<feature type="compositionally biased region" description="Polar residues" evidence="1">
    <location>
        <begin position="1"/>
        <end position="11"/>
    </location>
</feature>
<feature type="region of interest" description="Disordered" evidence="1">
    <location>
        <begin position="93"/>
        <end position="147"/>
    </location>
</feature>
<feature type="compositionally biased region" description="Polar residues" evidence="1">
    <location>
        <begin position="93"/>
        <end position="130"/>
    </location>
</feature>
<feature type="transmembrane region" description="Helical" evidence="2">
    <location>
        <begin position="47"/>
        <end position="69"/>
    </location>
</feature>
<accession>A0A2L2T950</accession>
<dbReference type="EMBL" id="LN649229">
    <property type="protein sequence ID" value="CEI64423.1"/>
    <property type="molecule type" value="Genomic_DNA"/>
</dbReference>
<evidence type="ECO:0008006" key="5">
    <source>
        <dbReference type="Google" id="ProtNLM"/>
    </source>
</evidence>